<evidence type="ECO:0000259" key="5">
    <source>
        <dbReference type="Pfam" id="PF01494"/>
    </source>
</evidence>
<comment type="caution">
    <text evidence="6">The sequence shown here is derived from an EMBL/GenBank/DDBJ whole genome shotgun (WGS) entry which is preliminary data.</text>
</comment>
<evidence type="ECO:0000256" key="3">
    <source>
        <dbReference type="ARBA" id="ARBA00023002"/>
    </source>
</evidence>
<organism evidence="6 7">
    <name type="scientific">Dactylosporangium vinaceum</name>
    <dbReference type="NCBI Taxonomy" id="53362"/>
    <lineage>
        <taxon>Bacteria</taxon>
        <taxon>Bacillati</taxon>
        <taxon>Actinomycetota</taxon>
        <taxon>Actinomycetes</taxon>
        <taxon>Micromonosporales</taxon>
        <taxon>Micromonosporaceae</taxon>
        <taxon>Dactylosporangium</taxon>
    </lineage>
</organism>
<evidence type="ECO:0000313" key="7">
    <source>
        <dbReference type="Proteomes" id="UP001589608"/>
    </source>
</evidence>
<proteinExistence type="predicted"/>
<keyword evidence="1" id="KW-0285">Flavoprotein</keyword>
<dbReference type="Pfam" id="PF01494">
    <property type="entry name" value="FAD_binding_3"/>
    <property type="match status" value="1"/>
</dbReference>
<dbReference type="PANTHER" id="PTHR47178:SF5">
    <property type="entry name" value="FAD-BINDING DOMAIN-CONTAINING PROTEIN"/>
    <property type="match status" value="1"/>
</dbReference>
<gene>
    <name evidence="6" type="ORF">ACFFTR_26765</name>
</gene>
<keyword evidence="7" id="KW-1185">Reference proteome</keyword>
<dbReference type="InterPro" id="IPR002938">
    <property type="entry name" value="FAD-bd"/>
</dbReference>
<evidence type="ECO:0000256" key="2">
    <source>
        <dbReference type="ARBA" id="ARBA00022827"/>
    </source>
</evidence>
<keyword evidence="2" id="KW-0274">FAD</keyword>
<dbReference type="PANTHER" id="PTHR47178">
    <property type="entry name" value="MONOOXYGENASE, FAD-BINDING"/>
    <property type="match status" value="1"/>
</dbReference>
<evidence type="ECO:0000256" key="4">
    <source>
        <dbReference type="ARBA" id="ARBA00023033"/>
    </source>
</evidence>
<keyword evidence="3" id="KW-0560">Oxidoreductase</keyword>
<name>A0ABV5MCY8_9ACTN</name>
<dbReference type="Proteomes" id="UP001589608">
    <property type="component" value="Unassembled WGS sequence"/>
</dbReference>
<sequence>MGLRVAIVGGGIGGLALAQGLRRGGVDVKVFERDAGLAARRQGYRIHLDGRAAKALHECLPPQLYELFRHTLATPGTALTVLDERLNVRHRGATGGGADPRVVEPAALSAPANRQTLREVLATGLEDTIAYGRSCIGYDEGPGGVRLHFADGSRAEADVVVGADGVGSAVRRRRLPDARIVDTGARCVYGKTLLTPGTALPEPVRAGFTAVVGGAGLGLACALVRFPEPPDVAARRLCPAAAVSPVADYVMWAVTGPAAGFKAGDDELLGADPGELHRLAAAAIGGWHPQLRALVDGAEVDETFLVRVSISEPAPAWAPGPVTVLGDAIHAMSPAGGSGANTALMDAALLAGALIRADRGEEPLPAAVGAYEERMREYGYAAVAASTQNLGTMWARRHPVLARLAWLLGKGR</sequence>
<feature type="domain" description="FAD-binding" evidence="5">
    <location>
        <begin position="316"/>
        <end position="383"/>
    </location>
</feature>
<evidence type="ECO:0000313" key="6">
    <source>
        <dbReference type="EMBL" id="MFB9446707.1"/>
    </source>
</evidence>
<accession>A0ABV5MCY8</accession>
<dbReference type="Pfam" id="PF13450">
    <property type="entry name" value="NAD_binding_8"/>
    <property type="match status" value="1"/>
</dbReference>
<dbReference type="PRINTS" id="PR00420">
    <property type="entry name" value="RNGMNOXGNASE"/>
</dbReference>
<dbReference type="SUPFAM" id="SSF51905">
    <property type="entry name" value="FAD/NAD(P)-binding domain"/>
    <property type="match status" value="1"/>
</dbReference>
<reference evidence="6 7" key="1">
    <citation type="submission" date="2024-09" db="EMBL/GenBank/DDBJ databases">
        <authorList>
            <person name="Sun Q."/>
            <person name="Mori K."/>
        </authorList>
    </citation>
    <scope>NUCLEOTIDE SEQUENCE [LARGE SCALE GENOMIC DNA]</scope>
    <source>
        <strain evidence="6 7">JCM 3307</strain>
    </source>
</reference>
<evidence type="ECO:0000256" key="1">
    <source>
        <dbReference type="ARBA" id="ARBA00022630"/>
    </source>
</evidence>
<dbReference type="RefSeq" id="WP_223104620.1">
    <property type="nucleotide sequence ID" value="NZ_CP061913.1"/>
</dbReference>
<dbReference type="EMBL" id="JBHMCA010000049">
    <property type="protein sequence ID" value="MFB9446707.1"/>
    <property type="molecule type" value="Genomic_DNA"/>
</dbReference>
<dbReference type="Gene3D" id="3.50.50.60">
    <property type="entry name" value="FAD/NAD(P)-binding domain"/>
    <property type="match status" value="1"/>
</dbReference>
<dbReference type="InterPro" id="IPR036188">
    <property type="entry name" value="FAD/NAD-bd_sf"/>
</dbReference>
<keyword evidence="4" id="KW-0503">Monooxygenase</keyword>
<protein>
    <submittedName>
        <fullName evidence="6">FAD-dependent oxidoreductase</fullName>
    </submittedName>
</protein>